<name>C9YW40_STRSW</name>
<dbReference type="STRING" id="680198.SCAB_21641"/>
<evidence type="ECO:0000259" key="3">
    <source>
        <dbReference type="PROSITE" id="PS51462"/>
    </source>
</evidence>
<dbReference type="PANTHER" id="PTHR43046">
    <property type="entry name" value="GDP-MANNOSE MANNOSYL HYDROLASE"/>
    <property type="match status" value="1"/>
</dbReference>
<dbReference type="Gene3D" id="3.90.79.10">
    <property type="entry name" value="Nucleoside Triphosphate Pyrophosphohydrolase"/>
    <property type="match status" value="1"/>
</dbReference>
<dbReference type="InterPro" id="IPR020476">
    <property type="entry name" value="Nudix_hydrolase"/>
</dbReference>
<dbReference type="AlphaFoldDB" id="C9YW40"/>
<evidence type="ECO:0000313" key="5">
    <source>
        <dbReference type="Proteomes" id="UP000001444"/>
    </source>
</evidence>
<proteinExistence type="predicted"/>
<feature type="domain" description="Nudix hydrolase" evidence="3">
    <location>
        <begin position="13"/>
        <end position="99"/>
    </location>
</feature>
<evidence type="ECO:0000313" key="4">
    <source>
        <dbReference type="EMBL" id="CBG69279.1"/>
    </source>
</evidence>
<dbReference type="PANTHER" id="PTHR43046:SF14">
    <property type="entry name" value="MUTT_NUDIX FAMILY PROTEIN"/>
    <property type="match status" value="1"/>
</dbReference>
<protein>
    <recommendedName>
        <fullName evidence="3">Nudix hydrolase domain-containing protein</fullName>
    </recommendedName>
</protein>
<dbReference type="PRINTS" id="PR00502">
    <property type="entry name" value="NUDIXFAMILY"/>
</dbReference>
<accession>C9YW40</accession>
<dbReference type="Proteomes" id="UP000001444">
    <property type="component" value="Chromosome"/>
</dbReference>
<keyword evidence="2" id="KW-0378">Hydrolase</keyword>
<dbReference type="Pfam" id="PF00293">
    <property type="entry name" value="NUDIX"/>
    <property type="match status" value="1"/>
</dbReference>
<evidence type="ECO:0000256" key="1">
    <source>
        <dbReference type="ARBA" id="ARBA00001946"/>
    </source>
</evidence>
<dbReference type="GO" id="GO:0016787">
    <property type="term" value="F:hydrolase activity"/>
    <property type="evidence" value="ECO:0007669"/>
    <property type="project" value="UniProtKB-KW"/>
</dbReference>
<keyword evidence="5" id="KW-1185">Reference proteome</keyword>
<sequence>MPAVWMEDFVTAPAVTTSTAALLVSKDGRYLLHLRDANKNICAGQWSLPGGHPEPGESLDDAIARELLDEAGLHIPSLVPLAVIENSDADDLPTSRIQV</sequence>
<evidence type="ECO:0000256" key="2">
    <source>
        <dbReference type="ARBA" id="ARBA00022801"/>
    </source>
</evidence>
<dbReference type="InterPro" id="IPR000086">
    <property type="entry name" value="NUDIX_hydrolase_dom"/>
</dbReference>
<gene>
    <name evidence="4" type="ordered locus">SCAB_21641</name>
</gene>
<dbReference type="PROSITE" id="PS51462">
    <property type="entry name" value="NUDIX"/>
    <property type="match status" value="1"/>
</dbReference>
<dbReference type="InterPro" id="IPR015797">
    <property type="entry name" value="NUDIX_hydrolase-like_dom_sf"/>
</dbReference>
<dbReference type="EMBL" id="FN554889">
    <property type="protein sequence ID" value="CBG69279.1"/>
    <property type="molecule type" value="Genomic_DNA"/>
</dbReference>
<dbReference type="SUPFAM" id="SSF55811">
    <property type="entry name" value="Nudix"/>
    <property type="match status" value="1"/>
</dbReference>
<organism evidence="4 5">
    <name type="scientific">Streptomyces scabiei (strain 87.22)</name>
    <dbReference type="NCBI Taxonomy" id="680198"/>
    <lineage>
        <taxon>Bacteria</taxon>
        <taxon>Bacillati</taxon>
        <taxon>Actinomycetota</taxon>
        <taxon>Actinomycetes</taxon>
        <taxon>Kitasatosporales</taxon>
        <taxon>Streptomycetaceae</taxon>
        <taxon>Streptomyces</taxon>
    </lineage>
</organism>
<dbReference type="KEGG" id="scb:SCAB_21641"/>
<comment type="cofactor">
    <cofactor evidence="1">
        <name>Mg(2+)</name>
        <dbReference type="ChEBI" id="CHEBI:18420"/>
    </cofactor>
</comment>
<dbReference type="HOGENOM" id="CLU_2319021_0_0_11"/>
<reference evidence="4 5" key="1">
    <citation type="journal article" date="2010" name="Mol. Plant Microbe Interact.">
        <title>Streptomyces scabies 87-22 contains a coronafacic acid-like biosynthetic cluster that contributes to plant-microbe interactions.</title>
        <authorList>
            <person name="Bignell D.R."/>
            <person name="Seipke R.F."/>
            <person name="Huguet-Tapia J.C."/>
            <person name="Chambers A.H."/>
            <person name="Parry R.J."/>
            <person name="Loria R."/>
        </authorList>
    </citation>
    <scope>NUCLEOTIDE SEQUENCE [LARGE SCALE GENOMIC DNA]</scope>
    <source>
        <strain evidence="4 5">87.22</strain>
    </source>
</reference>